<reference evidence="2" key="1">
    <citation type="submission" date="2009-07" db="EMBL/GenBank/DDBJ databases">
        <title>Complete genome sequence of Zobellia galactanivorans Dsij.</title>
        <authorList>
            <consortium name="Genoscope - CEA"/>
        </authorList>
    </citation>
    <scope>NUCLEOTIDE SEQUENCE [LARGE SCALE GENOMIC DNA]</scope>
    <source>
        <strain evidence="2">DSM 12802 / CCUG 47099 / CIP 106680 / NCIMB 13871 / Dsij</strain>
    </source>
</reference>
<evidence type="ECO:0008006" key="3">
    <source>
        <dbReference type="Google" id="ProtNLM"/>
    </source>
</evidence>
<dbReference type="EMBL" id="FP476056">
    <property type="protein sequence ID" value="CAZ97530.1"/>
    <property type="molecule type" value="Genomic_DNA"/>
</dbReference>
<name>G0L0N4_ZOBGA</name>
<proteinExistence type="predicted"/>
<protein>
    <recommendedName>
        <fullName evidence="3">Regulatory protein RecX</fullName>
    </recommendedName>
</protein>
<dbReference type="HOGENOM" id="CLU_3105601_0_0_10"/>
<dbReference type="RefSeq" id="WP_013994722.1">
    <property type="nucleotide sequence ID" value="NC_015844.1"/>
</dbReference>
<organism evidence="1 2">
    <name type="scientific">Zobellia galactanivorans (strain DSM 12802 / CCUG 47099 / CIP 106680 / NCIMB 13871 / Dsij)</name>
    <dbReference type="NCBI Taxonomy" id="63186"/>
    <lineage>
        <taxon>Bacteria</taxon>
        <taxon>Pseudomonadati</taxon>
        <taxon>Bacteroidota</taxon>
        <taxon>Flavobacteriia</taxon>
        <taxon>Flavobacteriales</taxon>
        <taxon>Flavobacteriaceae</taxon>
        <taxon>Zobellia</taxon>
    </lineage>
</organism>
<sequence length="51" mass="6041">MDEISKVISDLVYKKYNKVRIAQELLKREYATQEIKDALKKSKVKEIQIKS</sequence>
<accession>G0L0N4</accession>
<dbReference type="AlphaFoldDB" id="G0L0N4"/>
<dbReference type="Proteomes" id="UP000008898">
    <property type="component" value="Chromosome"/>
</dbReference>
<evidence type="ECO:0000313" key="1">
    <source>
        <dbReference type="EMBL" id="CAZ97530.1"/>
    </source>
</evidence>
<dbReference type="KEGG" id="zga:ZOBELLIA_3392"/>
<keyword evidence="2" id="KW-1185">Reference proteome</keyword>
<evidence type="ECO:0000313" key="2">
    <source>
        <dbReference type="Proteomes" id="UP000008898"/>
    </source>
</evidence>
<reference evidence="1 2" key="2">
    <citation type="journal article" date="2012" name="Environ. Microbiol.">
        <title>Characterization of the first alginolytic operons in a marine bacterium: from their emergence in marine Flavobacteriia to their independent transfers to marine Proteobacteria and human gut Bacteroides.</title>
        <authorList>
            <person name="Thomas F."/>
            <person name="Barbeyron T."/>
            <person name="Tonon T."/>
            <person name="Genicot S."/>
            <person name="Czjzek M."/>
            <person name="Michel G."/>
        </authorList>
    </citation>
    <scope>NUCLEOTIDE SEQUENCE [LARGE SCALE GENOMIC DNA]</scope>
    <source>
        <strain evidence="2">DSM 12802 / CCUG 47099 / CIP 106680 / NCIMB 13871 / Dsij</strain>
    </source>
</reference>
<gene>
    <name evidence="1" type="ordered locus">zobellia_3392</name>
</gene>